<proteinExistence type="predicted"/>
<dbReference type="EMBL" id="MXAP01000076">
    <property type="protein sequence ID" value="OPH37647.1"/>
    <property type="molecule type" value="Genomic_DNA"/>
</dbReference>
<dbReference type="EMBL" id="UGQF01000002">
    <property type="protein sequence ID" value="STZ82946.1"/>
    <property type="molecule type" value="Genomic_DNA"/>
</dbReference>
<evidence type="ECO:0000313" key="11">
    <source>
        <dbReference type="Proteomes" id="UP000254618"/>
    </source>
</evidence>
<evidence type="ECO:0000313" key="9">
    <source>
        <dbReference type="EMBL" id="STZ82946.1"/>
    </source>
</evidence>
<keyword evidence="4 6" id="KW-0472">Membrane</keyword>
<evidence type="ECO:0000256" key="6">
    <source>
        <dbReference type="SAM" id="Phobius"/>
    </source>
</evidence>
<dbReference type="Gene3D" id="3.10.450.230">
    <property type="entry name" value="VirB8 protein"/>
    <property type="match status" value="1"/>
</dbReference>
<feature type="domain" description="Bacterial virulence protein VirB8" evidence="7">
    <location>
        <begin position="43"/>
        <end position="258"/>
    </location>
</feature>
<dbReference type="Proteomes" id="UP000190777">
    <property type="component" value="Unassembled WGS sequence"/>
</dbReference>
<evidence type="ECO:0000256" key="4">
    <source>
        <dbReference type="ARBA" id="ARBA00023136"/>
    </source>
</evidence>
<dbReference type="InterPro" id="IPR007430">
    <property type="entry name" value="VirB8"/>
</dbReference>
<feature type="region of interest" description="Disordered" evidence="5">
    <location>
        <begin position="1"/>
        <end position="27"/>
    </location>
</feature>
<dbReference type="InterPro" id="IPR026264">
    <property type="entry name" value="VirB8/PtlE"/>
</dbReference>
<dbReference type="RefSeq" id="WP_079325913.1">
    <property type="nucleotide sequence ID" value="NZ_MXAP01000076.1"/>
</dbReference>
<evidence type="ECO:0000256" key="5">
    <source>
        <dbReference type="SAM" id="MobiDB-lite"/>
    </source>
</evidence>
<dbReference type="Pfam" id="PF04335">
    <property type="entry name" value="VirB8"/>
    <property type="match status" value="1"/>
</dbReference>
<dbReference type="Proteomes" id="UP000254618">
    <property type="component" value="Unassembled WGS sequence"/>
</dbReference>
<feature type="transmembrane region" description="Helical" evidence="6">
    <location>
        <begin position="58"/>
        <end position="80"/>
    </location>
</feature>
<evidence type="ECO:0000259" key="7">
    <source>
        <dbReference type="Pfam" id="PF04335"/>
    </source>
</evidence>
<sequence length="261" mass="29811">MAFWNKKQQQPKTQPKSVANESRTPKPVEVKKATKEYIRACKEFETTRIGEIKRSRQMAWYVAMGAVVVAIAEAIAIAGLTPLKEIRPYVIRVDNNTGATDIVTMLENSKENQSDVVARYFAGLYVTKLESYDWYTIQSQYNDVMMFSDSNMKNEIKNRFKKPDAPHKIYKENSRIEVKIHSISKIGDDLLQIRFVKTVKPMDGGSYDPATGQTTPEPQDKKYIATLAYEYINVPTLDDVRRVNPLGFTVKSYQVNEDSGF</sequence>
<evidence type="ECO:0000313" key="10">
    <source>
        <dbReference type="Proteomes" id="UP000190777"/>
    </source>
</evidence>
<protein>
    <submittedName>
        <fullName evidence="9">Type IV secretion system protein virB8</fullName>
    </submittedName>
</protein>
<dbReference type="GO" id="GO:0016020">
    <property type="term" value="C:membrane"/>
    <property type="evidence" value="ECO:0007669"/>
    <property type="project" value="UniProtKB-SubCell"/>
</dbReference>
<dbReference type="GO" id="GO:0030255">
    <property type="term" value="P:protein secretion by the type IV secretion system"/>
    <property type="evidence" value="ECO:0007669"/>
    <property type="project" value="InterPro"/>
</dbReference>
<evidence type="ECO:0000256" key="2">
    <source>
        <dbReference type="ARBA" id="ARBA00022692"/>
    </source>
</evidence>
<evidence type="ECO:0000256" key="3">
    <source>
        <dbReference type="ARBA" id="ARBA00022989"/>
    </source>
</evidence>
<keyword evidence="2 6" id="KW-0812">Transmembrane</keyword>
<evidence type="ECO:0000313" key="8">
    <source>
        <dbReference type="EMBL" id="OPH37647.1"/>
    </source>
</evidence>
<comment type="subcellular location">
    <subcellularLocation>
        <location evidence="1">Membrane</location>
        <topology evidence="1">Single-pass membrane protein</topology>
    </subcellularLocation>
</comment>
<name>A0A378URG2_9GAMM</name>
<reference evidence="9 11" key="2">
    <citation type="submission" date="2018-06" db="EMBL/GenBank/DDBJ databases">
        <authorList>
            <consortium name="Pathogen Informatics"/>
            <person name="Doyle S."/>
        </authorList>
    </citation>
    <scope>NUCLEOTIDE SEQUENCE [LARGE SCALE GENOMIC DNA]</scope>
    <source>
        <strain evidence="9 11">NCTC11012</strain>
    </source>
</reference>
<keyword evidence="3 6" id="KW-1133">Transmembrane helix</keyword>
<accession>A0A378URG2</accession>
<keyword evidence="10" id="KW-1185">Reference proteome</keyword>
<gene>
    <name evidence="9" type="primary">virB8</name>
    <name evidence="8" type="ORF">B5J93_07965</name>
    <name evidence="9" type="ORF">NCTC11012_03058</name>
</gene>
<evidence type="ECO:0000256" key="1">
    <source>
        <dbReference type="ARBA" id="ARBA00004167"/>
    </source>
</evidence>
<feature type="compositionally biased region" description="Low complexity" evidence="5">
    <location>
        <begin position="1"/>
        <end position="16"/>
    </location>
</feature>
<organism evidence="9 11">
    <name type="scientific">Moraxella equi</name>
    <dbReference type="NCBI Taxonomy" id="60442"/>
    <lineage>
        <taxon>Bacteria</taxon>
        <taxon>Pseudomonadati</taxon>
        <taxon>Pseudomonadota</taxon>
        <taxon>Gammaproteobacteria</taxon>
        <taxon>Moraxellales</taxon>
        <taxon>Moraxellaceae</taxon>
        <taxon>Moraxella</taxon>
    </lineage>
</organism>
<dbReference type="InterPro" id="IPR032710">
    <property type="entry name" value="NTF2-like_dom_sf"/>
</dbReference>
<dbReference type="CDD" id="cd16424">
    <property type="entry name" value="VirB8"/>
    <property type="match status" value="1"/>
</dbReference>
<dbReference type="AlphaFoldDB" id="A0A378URG2"/>
<dbReference type="PIRSF" id="PIRSF003299">
    <property type="entry name" value="VirB8_PtlE"/>
    <property type="match status" value="1"/>
</dbReference>
<dbReference type="SUPFAM" id="SSF54427">
    <property type="entry name" value="NTF2-like"/>
    <property type="match status" value="1"/>
</dbReference>
<reference evidence="8 10" key="1">
    <citation type="submission" date="2017-03" db="EMBL/GenBank/DDBJ databases">
        <title>Draft genome sequence of Moraxella equi CCUG 4950T type strain.</title>
        <authorList>
            <person name="Salva-Serra F."/>
            <person name="Engstrom-Jakobsson H."/>
            <person name="Thorell K."/>
            <person name="Jaen-Luchoro D."/>
            <person name="Gonzales-Siles L."/>
            <person name="Karlsson R."/>
            <person name="Yazdan S."/>
            <person name="Boulund F."/>
            <person name="Johnning A."/>
            <person name="Engstrand L."/>
            <person name="Kristiansson E."/>
            <person name="Moore E."/>
        </authorList>
    </citation>
    <scope>NUCLEOTIDE SEQUENCE [LARGE SCALE GENOMIC DNA]</scope>
    <source>
        <strain evidence="8 10">CCUG 4950</strain>
    </source>
</reference>